<evidence type="ECO:0000313" key="2">
    <source>
        <dbReference type="Proteomes" id="UP000694416"/>
    </source>
</evidence>
<proteinExistence type="predicted"/>
<dbReference type="AlphaFoldDB" id="A0A8C9HUE6"/>
<evidence type="ECO:0000313" key="1">
    <source>
        <dbReference type="Ensembl" id="ENSPTEP00000024876.1"/>
    </source>
</evidence>
<accession>A0A8C9HUE6</accession>
<keyword evidence="2" id="KW-1185">Reference proteome</keyword>
<organism evidence="1 2">
    <name type="scientific">Piliocolobus tephrosceles</name>
    <name type="common">Ugandan red Colobus</name>
    <dbReference type="NCBI Taxonomy" id="591936"/>
    <lineage>
        <taxon>Eukaryota</taxon>
        <taxon>Metazoa</taxon>
        <taxon>Chordata</taxon>
        <taxon>Craniata</taxon>
        <taxon>Vertebrata</taxon>
        <taxon>Euteleostomi</taxon>
        <taxon>Mammalia</taxon>
        <taxon>Eutheria</taxon>
        <taxon>Euarchontoglires</taxon>
        <taxon>Primates</taxon>
        <taxon>Haplorrhini</taxon>
        <taxon>Catarrhini</taxon>
        <taxon>Cercopithecidae</taxon>
        <taxon>Colobinae</taxon>
        <taxon>Piliocolobus</taxon>
    </lineage>
</organism>
<dbReference type="Ensembl" id="ENSPTET00000035293.1">
    <property type="protein sequence ID" value="ENSPTEP00000024876.1"/>
    <property type="gene ID" value="ENSPTEG00000025265.1"/>
</dbReference>
<protein>
    <submittedName>
        <fullName evidence="1">Uncharacterized protein</fullName>
    </submittedName>
</protein>
<reference evidence="1" key="1">
    <citation type="submission" date="2025-08" db="UniProtKB">
        <authorList>
            <consortium name="Ensembl"/>
        </authorList>
    </citation>
    <scope>IDENTIFICATION</scope>
</reference>
<name>A0A8C9HUE6_9PRIM</name>
<sequence length="79" mass="8846">IVRPLLRLCPFALPTQPPSPLPILPLLPWPEEGRMPRAAPAQKPPSTACFVTEDGLPWAWSLSLSEYELLKDTSCDLYF</sequence>
<reference evidence="1" key="2">
    <citation type="submission" date="2025-09" db="UniProtKB">
        <authorList>
            <consortium name="Ensembl"/>
        </authorList>
    </citation>
    <scope>IDENTIFICATION</scope>
</reference>
<dbReference type="Proteomes" id="UP000694416">
    <property type="component" value="Unplaced"/>
</dbReference>